<protein>
    <submittedName>
        <fullName evidence="5">LacI family transcriptional regulator</fullName>
    </submittedName>
</protein>
<organism evidence="5 6">
    <name type="scientific">Vibrio aestuarianus</name>
    <dbReference type="NCBI Taxonomy" id="28171"/>
    <lineage>
        <taxon>Bacteria</taxon>
        <taxon>Pseudomonadati</taxon>
        <taxon>Pseudomonadota</taxon>
        <taxon>Gammaproteobacteria</taxon>
        <taxon>Vibrionales</taxon>
        <taxon>Vibrionaceae</taxon>
        <taxon>Vibrio</taxon>
    </lineage>
</organism>
<dbReference type="Pfam" id="PF00356">
    <property type="entry name" value="LacI"/>
    <property type="match status" value="1"/>
</dbReference>
<dbReference type="SUPFAM" id="SSF47413">
    <property type="entry name" value="lambda repressor-like DNA-binding domains"/>
    <property type="match status" value="1"/>
</dbReference>
<evidence type="ECO:0000256" key="2">
    <source>
        <dbReference type="ARBA" id="ARBA00023125"/>
    </source>
</evidence>
<reference evidence="5" key="1">
    <citation type="submission" date="2022-02" db="EMBL/GenBank/DDBJ databases">
        <title>Emergence and expansion in Europe of a Vibrio aestuarianus clonal complex pathogenic for oysters.</title>
        <authorList>
            <person name="Mesnil A."/>
            <person name="Travers M.-A."/>
        </authorList>
    </citation>
    <scope>NUCLEOTIDE SEQUENCE</scope>
    <source>
        <strain evidence="5">19_064_15T1</strain>
    </source>
</reference>
<dbReference type="Gene3D" id="1.10.260.40">
    <property type="entry name" value="lambda repressor-like DNA-binding domains"/>
    <property type="match status" value="1"/>
</dbReference>
<evidence type="ECO:0000313" key="5">
    <source>
        <dbReference type="EMBL" id="MDE1347494.1"/>
    </source>
</evidence>
<dbReference type="CDD" id="cd01392">
    <property type="entry name" value="HTH_LacI"/>
    <property type="match status" value="1"/>
</dbReference>
<dbReference type="InterPro" id="IPR046335">
    <property type="entry name" value="LacI/GalR-like_sensor"/>
</dbReference>
<dbReference type="InterPro" id="IPR028082">
    <property type="entry name" value="Peripla_BP_I"/>
</dbReference>
<dbReference type="Gene3D" id="3.40.50.2300">
    <property type="match status" value="2"/>
</dbReference>
<evidence type="ECO:0000259" key="4">
    <source>
        <dbReference type="PROSITE" id="PS50932"/>
    </source>
</evidence>
<dbReference type="RefSeq" id="WP_171981677.1">
    <property type="nucleotide sequence ID" value="NZ_JAKNAX010000040.1"/>
</dbReference>
<dbReference type="PROSITE" id="PS50932">
    <property type="entry name" value="HTH_LACI_2"/>
    <property type="match status" value="1"/>
</dbReference>
<gene>
    <name evidence="5" type="ORF">L9X51_13760</name>
</gene>
<dbReference type="Pfam" id="PF13377">
    <property type="entry name" value="Peripla_BP_3"/>
    <property type="match status" value="1"/>
</dbReference>
<keyword evidence="1" id="KW-0805">Transcription regulation</keyword>
<dbReference type="PANTHER" id="PTHR30146">
    <property type="entry name" value="LACI-RELATED TRANSCRIPTIONAL REPRESSOR"/>
    <property type="match status" value="1"/>
</dbReference>
<keyword evidence="2" id="KW-0238">DNA-binding</keyword>
<dbReference type="SMART" id="SM00354">
    <property type="entry name" value="HTH_LACI"/>
    <property type="match status" value="1"/>
</dbReference>
<dbReference type="GO" id="GO:0003700">
    <property type="term" value="F:DNA-binding transcription factor activity"/>
    <property type="evidence" value="ECO:0007669"/>
    <property type="project" value="TreeGrafter"/>
</dbReference>
<evidence type="ECO:0000256" key="1">
    <source>
        <dbReference type="ARBA" id="ARBA00023015"/>
    </source>
</evidence>
<comment type="caution">
    <text evidence="5">The sequence shown here is derived from an EMBL/GenBank/DDBJ whole genome shotgun (WGS) entry which is preliminary data.</text>
</comment>
<evidence type="ECO:0000256" key="3">
    <source>
        <dbReference type="ARBA" id="ARBA00023163"/>
    </source>
</evidence>
<dbReference type="EMBL" id="JAKNAX010000040">
    <property type="protein sequence ID" value="MDE1347494.1"/>
    <property type="molecule type" value="Genomic_DNA"/>
</dbReference>
<evidence type="ECO:0000313" key="6">
    <source>
        <dbReference type="Proteomes" id="UP001140978"/>
    </source>
</evidence>
<proteinExistence type="predicted"/>
<sequence>MPKVSIKNVAESAGVSIATVSQVLQNKGRISEKTREKVKKTLDELGYVYNQNAANLRSRRSNQIGLIVHDISNPFYGEMAASMSRVIDSKDNMLFLSNTEGDVKKQERLTKALIENGAAGIVICASNETEYSYFEYLKKCRSQIVLVTRHEDKGLSFVGTDNVLGGEMATKHLIELGHKNIAFIGGLYGTTNRDNRVRGYKRALAEACIEYDNTLNISCETSKEAGKVEIRKILQDRPDVTACVFYQDIIAHGAIDYLRENNVDIGQNMSIVGLDGTEASMNMTPQLTTVSFSATDMGKKAAALLFDGIDGNQGIVKIIIQPKLIIGETTHRI</sequence>
<dbReference type="PANTHER" id="PTHR30146:SF154">
    <property type="entry name" value="TRANSCRIPTION REGULATOR, MEMBER OF GALR FAMILY"/>
    <property type="match status" value="1"/>
</dbReference>
<feature type="domain" description="HTH lacI-type" evidence="4">
    <location>
        <begin position="4"/>
        <end position="58"/>
    </location>
</feature>
<dbReference type="AlphaFoldDB" id="A0A9X4FB59"/>
<name>A0A9X4FB59_9VIBR</name>
<dbReference type="InterPro" id="IPR010982">
    <property type="entry name" value="Lambda_DNA-bd_dom_sf"/>
</dbReference>
<dbReference type="SUPFAM" id="SSF53822">
    <property type="entry name" value="Periplasmic binding protein-like I"/>
    <property type="match status" value="1"/>
</dbReference>
<dbReference type="GO" id="GO:0000976">
    <property type="term" value="F:transcription cis-regulatory region binding"/>
    <property type="evidence" value="ECO:0007669"/>
    <property type="project" value="TreeGrafter"/>
</dbReference>
<dbReference type="InterPro" id="IPR000843">
    <property type="entry name" value="HTH_LacI"/>
</dbReference>
<keyword evidence="3" id="KW-0804">Transcription</keyword>
<accession>A0A9X4FB59</accession>
<dbReference type="Proteomes" id="UP001140978">
    <property type="component" value="Unassembled WGS sequence"/>
</dbReference>